<keyword evidence="2" id="KW-1133">Transmembrane helix</keyword>
<feature type="transmembrane region" description="Helical" evidence="2">
    <location>
        <begin position="12"/>
        <end position="32"/>
    </location>
</feature>
<sequence length="157" mass="18052">MFFIDPNPHVRIYFMFYLSVLTLPSAYVVIFGNKVWMRIAFVAQLIRMSLICCHNAFYPIFVGAYTAIEYEGKHPGAKAEEILIHSTAFGALVLFISLIASLWEPAKLYQIYRLLKMLENAPKYRMSELDGEHEEEDEEDVNEENSASTYVLMPNAV</sequence>
<protein>
    <submittedName>
        <fullName evidence="4">Na_H_Exchanger domain-containing protein</fullName>
    </submittedName>
</protein>
<feature type="transmembrane region" description="Helical" evidence="2">
    <location>
        <begin position="39"/>
        <end position="62"/>
    </location>
</feature>
<dbReference type="eggNOG" id="ENOG502TI0N">
    <property type="taxonomic scope" value="Eukaryota"/>
</dbReference>
<dbReference type="AlphaFoldDB" id="A0A1I7TNP7"/>
<evidence type="ECO:0000256" key="1">
    <source>
        <dbReference type="SAM" id="MobiDB-lite"/>
    </source>
</evidence>
<keyword evidence="2" id="KW-0472">Membrane</keyword>
<name>A0A1I7TNP7_9PELO</name>
<dbReference type="Proteomes" id="UP000095282">
    <property type="component" value="Unplaced"/>
</dbReference>
<reference evidence="4" key="1">
    <citation type="submission" date="2016-11" db="UniProtKB">
        <authorList>
            <consortium name="WormBaseParasite"/>
        </authorList>
    </citation>
    <scope>IDENTIFICATION</scope>
</reference>
<evidence type="ECO:0000313" key="4">
    <source>
        <dbReference type="WBParaSite" id="Csp11.Scaffold629.g10250.t1"/>
    </source>
</evidence>
<accession>A0A1I7TNP7</accession>
<feature type="transmembrane region" description="Helical" evidence="2">
    <location>
        <begin position="82"/>
        <end position="103"/>
    </location>
</feature>
<evidence type="ECO:0000313" key="3">
    <source>
        <dbReference type="Proteomes" id="UP000095282"/>
    </source>
</evidence>
<dbReference type="WBParaSite" id="Csp11.Scaffold629.g10250.t1">
    <property type="protein sequence ID" value="Csp11.Scaffold629.g10250.t1"/>
    <property type="gene ID" value="Csp11.Scaffold629.g10250"/>
</dbReference>
<evidence type="ECO:0000256" key="2">
    <source>
        <dbReference type="SAM" id="Phobius"/>
    </source>
</evidence>
<keyword evidence="2" id="KW-0812">Transmembrane</keyword>
<feature type="region of interest" description="Disordered" evidence="1">
    <location>
        <begin position="128"/>
        <end position="148"/>
    </location>
</feature>
<feature type="compositionally biased region" description="Acidic residues" evidence="1">
    <location>
        <begin position="131"/>
        <end position="143"/>
    </location>
</feature>
<keyword evidence="3" id="KW-1185">Reference proteome</keyword>
<organism evidence="3 4">
    <name type="scientific">Caenorhabditis tropicalis</name>
    <dbReference type="NCBI Taxonomy" id="1561998"/>
    <lineage>
        <taxon>Eukaryota</taxon>
        <taxon>Metazoa</taxon>
        <taxon>Ecdysozoa</taxon>
        <taxon>Nematoda</taxon>
        <taxon>Chromadorea</taxon>
        <taxon>Rhabditida</taxon>
        <taxon>Rhabditina</taxon>
        <taxon>Rhabditomorpha</taxon>
        <taxon>Rhabditoidea</taxon>
        <taxon>Rhabditidae</taxon>
        <taxon>Peloderinae</taxon>
        <taxon>Caenorhabditis</taxon>
    </lineage>
</organism>
<proteinExistence type="predicted"/>